<dbReference type="SMR" id="A0A6A2JQ08"/>
<evidence type="ECO:0000313" key="8">
    <source>
        <dbReference type="EMBL" id="MDC2238593.1"/>
    </source>
</evidence>
<dbReference type="InterPro" id="IPR017850">
    <property type="entry name" value="Alkaline_phosphatase_core_sf"/>
</dbReference>
<dbReference type="InterPro" id="IPR052701">
    <property type="entry name" value="GAG_Ulvan_Degrading_Sulfatases"/>
</dbReference>
<evidence type="ECO:0000256" key="3">
    <source>
        <dbReference type="PIRSR" id="PIRSR600917-52"/>
    </source>
</evidence>
<name>A0A6A2JQ08_BACT4</name>
<dbReference type="EMBL" id="JAGZEE010000013">
    <property type="protein sequence ID" value="MBS5410997.1"/>
    <property type="molecule type" value="Genomic_DNA"/>
</dbReference>
<dbReference type="Proteomes" id="UP001217776">
    <property type="component" value="Unassembled WGS sequence"/>
</dbReference>
<feature type="chain" id="PRO_5042380455" evidence="4">
    <location>
        <begin position="26"/>
        <end position="520"/>
    </location>
</feature>
<evidence type="ECO:0000313" key="9">
    <source>
        <dbReference type="Proteomes" id="UP000436858"/>
    </source>
</evidence>
<evidence type="ECO:0000313" key="6">
    <source>
        <dbReference type="EMBL" id="KAB4487057.1"/>
    </source>
</evidence>
<comment type="similarity">
    <text evidence="1">Belongs to the sulfatase family.</text>
</comment>
<comment type="PTM">
    <text evidence="3">The conversion to 3-oxoalanine (also known as C-formylglycine, FGly), of a serine or cysteine residue in prokaryotes and of a cysteine residue in eukaryotes, is critical for catalytic activity.</text>
</comment>
<dbReference type="AlphaFoldDB" id="A0A6A2JQ08"/>
<sequence length="520" mass="57545">MMNKRSLNLLPCVAVLCSCSLPAYAGQSSKKEKKTKPNVIIILADDLGYGDLECYGTTRVHTPNVNRLASEGIRFTNVHATASTSTPSRYALLTGEYAWRKKGTGVAAGNAGMIIRPEQYTIADMFKSADYTTGAIGKWHLGLGDKTGTQDWNGTISPALKDIGFDYSYIMAATADRVPCIYIENGKVADYDSTAPIEVSYQKPFEGEPTGRKNPELLYNLKPSHGHDMAIVNGISRIGYMKGGGKALWKDENIADTITSHAIRFIEENKERPFFLYFATNDVHVPRFPHERFRGKNPMGLRGDAIVQFDWSVGEIMKTLDRLGLTENTLIILSSDNGPVLDDGYDDKAVELAGSHKPGGPFRGGKYSAFEAGTCVPAIVRYPAQVKKNQTLNTLLSQIDWIQSLASLVNVTIPQSKAPDSQNHLDSWLGKSKKDRPWVIEESNILALSVRKGKWKYIEPSNGSPMITWGPKIETGYAPYDQLFDMNKSEFESENLAPKYPAIVKEMKDILVQERAKGKK</sequence>
<dbReference type="PROSITE" id="PS51257">
    <property type="entry name" value="PROKAR_LIPOPROTEIN"/>
    <property type="match status" value="1"/>
</dbReference>
<dbReference type="GO" id="GO:0016787">
    <property type="term" value="F:hydrolase activity"/>
    <property type="evidence" value="ECO:0007669"/>
    <property type="project" value="UniProtKB-KW"/>
</dbReference>
<gene>
    <name evidence="6" type="ORF">GAN91_03370</name>
    <name evidence="7" type="ORF">KHY35_09825</name>
    <name evidence="8" type="ORF">PO127_22880</name>
</gene>
<reference evidence="7" key="2">
    <citation type="submission" date="2021-02" db="EMBL/GenBank/DDBJ databases">
        <title>Infant gut strain persistence is associated with maternal origin, phylogeny, and functional potential including surface adhesion and iron acquisition.</title>
        <authorList>
            <person name="Lou Y.C."/>
        </authorList>
    </citation>
    <scope>NUCLEOTIDE SEQUENCE</scope>
    <source>
        <strain evidence="7">L3_082_243G1_dasL3_082_243G1_maxbin2.maxbin.015s ta_sub</strain>
    </source>
</reference>
<evidence type="ECO:0000256" key="1">
    <source>
        <dbReference type="ARBA" id="ARBA00008779"/>
    </source>
</evidence>
<dbReference type="EMBL" id="JAQNVG010000054">
    <property type="protein sequence ID" value="MDC2238593.1"/>
    <property type="molecule type" value="Genomic_DNA"/>
</dbReference>
<keyword evidence="4" id="KW-0732">Signal</keyword>
<dbReference type="EMBL" id="WCRY01000002">
    <property type="protein sequence ID" value="KAB4487057.1"/>
    <property type="molecule type" value="Genomic_DNA"/>
</dbReference>
<dbReference type="Gene3D" id="3.40.720.10">
    <property type="entry name" value="Alkaline Phosphatase, subunit A"/>
    <property type="match status" value="1"/>
</dbReference>
<dbReference type="PANTHER" id="PTHR43751:SF6">
    <property type="entry name" value="N-ACETYLGALACTOSAMINE-6-O-SULFATASE"/>
    <property type="match status" value="1"/>
</dbReference>
<feature type="domain" description="Sulfatase N-terminal" evidence="5">
    <location>
        <begin position="37"/>
        <end position="410"/>
    </location>
</feature>
<dbReference type="CDD" id="cd16143">
    <property type="entry name" value="ARS_like"/>
    <property type="match status" value="1"/>
</dbReference>
<proteinExistence type="inferred from homology"/>
<dbReference type="SUPFAM" id="SSF53649">
    <property type="entry name" value="Alkaline phosphatase-like"/>
    <property type="match status" value="1"/>
</dbReference>
<dbReference type="Proteomes" id="UP000782901">
    <property type="component" value="Unassembled WGS sequence"/>
</dbReference>
<evidence type="ECO:0000256" key="2">
    <source>
        <dbReference type="ARBA" id="ARBA00022801"/>
    </source>
</evidence>
<feature type="modified residue" description="3-oxoalanine (Ser)" evidence="3">
    <location>
        <position position="85"/>
    </location>
</feature>
<dbReference type="Proteomes" id="UP000436858">
    <property type="component" value="Unassembled WGS sequence"/>
</dbReference>
<dbReference type="PROSITE" id="PS00523">
    <property type="entry name" value="SULFATASE_1"/>
    <property type="match status" value="1"/>
</dbReference>
<dbReference type="OMA" id="WDEQTIS"/>
<dbReference type="PANTHER" id="PTHR43751">
    <property type="entry name" value="SULFATASE"/>
    <property type="match status" value="1"/>
</dbReference>
<reference evidence="6 9" key="1">
    <citation type="journal article" date="2019" name="Nat. Med.">
        <title>A library of human gut bacterial isolates paired with longitudinal multiomics data enables mechanistic microbiome research.</title>
        <authorList>
            <person name="Poyet M."/>
            <person name="Groussin M."/>
            <person name="Gibbons S.M."/>
            <person name="Avila-Pacheco J."/>
            <person name="Jiang X."/>
            <person name="Kearney S.M."/>
            <person name="Perrotta A.R."/>
            <person name="Berdy B."/>
            <person name="Zhao S."/>
            <person name="Lieberman T.D."/>
            <person name="Swanson P.K."/>
            <person name="Smith M."/>
            <person name="Roesemann S."/>
            <person name="Alexander J.E."/>
            <person name="Rich S.A."/>
            <person name="Livny J."/>
            <person name="Vlamakis H."/>
            <person name="Clish C."/>
            <person name="Bullock K."/>
            <person name="Deik A."/>
            <person name="Scott J."/>
            <person name="Pierce K.A."/>
            <person name="Xavier R.J."/>
            <person name="Alm E.J."/>
        </authorList>
    </citation>
    <scope>NUCLEOTIDE SEQUENCE [LARGE SCALE GENOMIC DNA]</scope>
    <source>
        <strain evidence="6 9">BIOML-A162</strain>
    </source>
</reference>
<evidence type="ECO:0000313" key="7">
    <source>
        <dbReference type="EMBL" id="MBS5410997.1"/>
    </source>
</evidence>
<comment type="caution">
    <text evidence="6">The sequence shown here is derived from an EMBL/GenBank/DDBJ whole genome shotgun (WGS) entry which is preliminary data.</text>
</comment>
<dbReference type="Gene3D" id="3.30.1120.10">
    <property type="match status" value="1"/>
</dbReference>
<feature type="signal peptide" evidence="4">
    <location>
        <begin position="1"/>
        <end position="25"/>
    </location>
</feature>
<dbReference type="InterPro" id="IPR024607">
    <property type="entry name" value="Sulfatase_CS"/>
</dbReference>
<dbReference type="Pfam" id="PF00884">
    <property type="entry name" value="Sulfatase"/>
    <property type="match status" value="1"/>
</dbReference>
<reference evidence="8" key="3">
    <citation type="submission" date="2022-10" db="EMBL/GenBank/DDBJ databases">
        <title>Human gut microbiome strain richness.</title>
        <authorList>
            <person name="Chen-Liaw A."/>
        </authorList>
    </citation>
    <scope>NUCLEOTIDE SEQUENCE</scope>
    <source>
        <strain evidence="8">1001283st1_A3_1001283B150304_161114</strain>
    </source>
</reference>
<evidence type="ECO:0000256" key="4">
    <source>
        <dbReference type="SAM" id="SignalP"/>
    </source>
</evidence>
<evidence type="ECO:0000259" key="5">
    <source>
        <dbReference type="Pfam" id="PF00884"/>
    </source>
</evidence>
<dbReference type="InterPro" id="IPR000917">
    <property type="entry name" value="Sulfatase_N"/>
</dbReference>
<organism evidence="6 9">
    <name type="scientific">Bacteroides thetaiotaomicron</name>
    <dbReference type="NCBI Taxonomy" id="818"/>
    <lineage>
        <taxon>Bacteria</taxon>
        <taxon>Pseudomonadati</taxon>
        <taxon>Bacteroidota</taxon>
        <taxon>Bacteroidia</taxon>
        <taxon>Bacteroidales</taxon>
        <taxon>Bacteroidaceae</taxon>
        <taxon>Bacteroides</taxon>
    </lineage>
</organism>
<keyword evidence="2" id="KW-0378">Hydrolase</keyword>
<protein>
    <submittedName>
        <fullName evidence="6">Arylsulfatase</fullName>
    </submittedName>
</protein>
<accession>A0A6A2JQ08</accession>